<dbReference type="NCBIfam" id="TIGR02499">
    <property type="entry name" value="HrpE_YscL_not"/>
    <property type="match status" value="1"/>
</dbReference>
<keyword evidence="9" id="KW-1006">Bacterial flagellum protein export</keyword>
<gene>
    <name evidence="13" type="ORF">IAA31_02240</name>
</gene>
<reference evidence="13" key="1">
    <citation type="journal article" date="2021" name="PeerJ">
        <title>Extensive microbial diversity within the chicken gut microbiome revealed by metagenomics and culture.</title>
        <authorList>
            <person name="Gilroy R."/>
            <person name="Ravi A."/>
            <person name="Getino M."/>
            <person name="Pursley I."/>
            <person name="Horton D.L."/>
            <person name="Alikhan N.F."/>
            <person name="Baker D."/>
            <person name="Gharbi K."/>
            <person name="Hall N."/>
            <person name="Watson M."/>
            <person name="Adriaenssens E.M."/>
            <person name="Foster-Nyarko E."/>
            <person name="Jarju S."/>
            <person name="Secka A."/>
            <person name="Antonio M."/>
            <person name="Oren A."/>
            <person name="Chaudhuri R.R."/>
            <person name="La Ragione R."/>
            <person name="Hildebrand F."/>
            <person name="Pallen M.J."/>
        </authorList>
    </citation>
    <scope>NUCLEOTIDE SEQUENCE</scope>
    <source>
        <strain evidence="13">687</strain>
    </source>
</reference>
<evidence type="ECO:0000256" key="8">
    <source>
        <dbReference type="ARBA" id="ARBA00022927"/>
    </source>
</evidence>
<comment type="similarity">
    <text evidence="3">Belongs to the FliH family.</text>
</comment>
<comment type="caution">
    <text evidence="13">The sequence shown here is derived from an EMBL/GenBank/DDBJ whole genome shotgun (WGS) entry which is preliminary data.</text>
</comment>
<comment type="subcellular location">
    <subcellularLocation>
        <location evidence="2">Cytoplasm</location>
    </subcellularLocation>
</comment>
<evidence type="ECO:0000256" key="11">
    <source>
        <dbReference type="ARBA" id="ARBA00040494"/>
    </source>
</evidence>
<protein>
    <recommendedName>
        <fullName evidence="4">Flagellar assembly protein FliH</fullName>
    </recommendedName>
    <alternativeName>
        <fullName evidence="11">Type 3 secretion system stator protein</fullName>
    </alternativeName>
</protein>
<dbReference type="GO" id="GO:0044781">
    <property type="term" value="P:bacterial-type flagellum organization"/>
    <property type="evidence" value="ECO:0007669"/>
    <property type="project" value="UniProtKB-KW"/>
</dbReference>
<evidence type="ECO:0000256" key="7">
    <source>
        <dbReference type="ARBA" id="ARBA00022795"/>
    </source>
</evidence>
<comment type="similarity">
    <text evidence="10">Belongs to the SctL stator family.</text>
</comment>
<evidence type="ECO:0000259" key="12">
    <source>
        <dbReference type="Pfam" id="PF02108"/>
    </source>
</evidence>
<dbReference type="NCBIfam" id="NF005392">
    <property type="entry name" value="PRK06937.1"/>
    <property type="match status" value="1"/>
</dbReference>
<dbReference type="GO" id="GO:0030254">
    <property type="term" value="P:protein secretion by the type III secretion system"/>
    <property type="evidence" value="ECO:0007669"/>
    <property type="project" value="InterPro"/>
</dbReference>
<keyword evidence="7" id="KW-1005">Bacterial flagellum biogenesis</keyword>
<evidence type="ECO:0000256" key="3">
    <source>
        <dbReference type="ARBA" id="ARBA00006602"/>
    </source>
</evidence>
<dbReference type="EMBL" id="JAHLFG010000027">
    <property type="protein sequence ID" value="MBU3826298.1"/>
    <property type="molecule type" value="Genomic_DNA"/>
</dbReference>
<sequence>MDAVFLLGKEKWHLDPNKKIIKKAELDLYYEANAIIDKSKSIAAQIEKQAQEDHQRRYEEGYAQGVEEGKSEYSLKIMETVMAQLDALEDLEKQIVEVVINAVNKVVGEIDRRELIVRVVSKGLSAVRGEKRILVKVSRNEEATVREALKASLISSDGMSGYLEVMGDSSLKSGDCIIETPMGVVEASLSSQLKVLETSLRKVVGRE</sequence>
<dbReference type="Proteomes" id="UP000824150">
    <property type="component" value="Unassembled WGS sequence"/>
</dbReference>
<evidence type="ECO:0000313" key="13">
    <source>
        <dbReference type="EMBL" id="MBU3826298.1"/>
    </source>
</evidence>
<dbReference type="PANTHER" id="PTHR34982">
    <property type="entry name" value="YOP PROTEINS TRANSLOCATION PROTEIN L"/>
    <property type="match status" value="1"/>
</dbReference>
<proteinExistence type="inferred from homology"/>
<evidence type="ECO:0000256" key="4">
    <source>
        <dbReference type="ARBA" id="ARBA00016507"/>
    </source>
</evidence>
<organism evidence="13 14">
    <name type="scientific">Candidatus Anaerobiospirillum merdipullorum</name>
    <dbReference type="NCBI Taxonomy" id="2838450"/>
    <lineage>
        <taxon>Bacteria</taxon>
        <taxon>Pseudomonadati</taxon>
        <taxon>Pseudomonadota</taxon>
        <taxon>Gammaproteobacteria</taxon>
        <taxon>Aeromonadales</taxon>
        <taxon>Succinivibrionaceae</taxon>
        <taxon>Anaerobiospirillum</taxon>
    </lineage>
</organism>
<dbReference type="InterPro" id="IPR012842">
    <property type="entry name" value="T3SS_SctL/SctL2"/>
</dbReference>
<name>A0A9E2KMN3_9GAMM</name>
<dbReference type="PANTHER" id="PTHR34982:SF1">
    <property type="entry name" value="FLAGELLAR ASSEMBLY PROTEIN FLIH"/>
    <property type="match status" value="1"/>
</dbReference>
<reference evidence="13" key="2">
    <citation type="submission" date="2021-04" db="EMBL/GenBank/DDBJ databases">
        <authorList>
            <person name="Gilroy R."/>
        </authorList>
    </citation>
    <scope>NUCLEOTIDE SEQUENCE</scope>
    <source>
        <strain evidence="13">687</strain>
    </source>
</reference>
<evidence type="ECO:0000256" key="1">
    <source>
        <dbReference type="ARBA" id="ARBA00003041"/>
    </source>
</evidence>
<dbReference type="GO" id="GO:0005829">
    <property type="term" value="C:cytosol"/>
    <property type="evidence" value="ECO:0007669"/>
    <property type="project" value="TreeGrafter"/>
</dbReference>
<keyword evidence="8" id="KW-0653">Protein transport</keyword>
<evidence type="ECO:0000313" key="14">
    <source>
        <dbReference type="Proteomes" id="UP000824150"/>
    </source>
</evidence>
<accession>A0A9E2KMN3</accession>
<comment type="function">
    <text evidence="1">Needed for flagellar regrowth and assembly.</text>
</comment>
<evidence type="ECO:0000256" key="5">
    <source>
        <dbReference type="ARBA" id="ARBA00022448"/>
    </source>
</evidence>
<keyword evidence="5" id="KW-0813">Transport</keyword>
<dbReference type="InterPro" id="IPR051472">
    <property type="entry name" value="T3SS_Stator/FliH"/>
</dbReference>
<evidence type="ECO:0000256" key="10">
    <source>
        <dbReference type="ARBA" id="ARBA00024335"/>
    </source>
</evidence>
<dbReference type="InterPro" id="IPR018035">
    <property type="entry name" value="Flagellar_FliH/T3SS_HrpE"/>
</dbReference>
<dbReference type="Pfam" id="PF02108">
    <property type="entry name" value="FliH"/>
    <property type="match status" value="1"/>
</dbReference>
<evidence type="ECO:0000256" key="9">
    <source>
        <dbReference type="ARBA" id="ARBA00023225"/>
    </source>
</evidence>
<dbReference type="AlphaFoldDB" id="A0A9E2KMN3"/>
<evidence type="ECO:0000256" key="6">
    <source>
        <dbReference type="ARBA" id="ARBA00022490"/>
    </source>
</evidence>
<keyword evidence="6" id="KW-0963">Cytoplasm</keyword>
<feature type="domain" description="Flagellar assembly protein FliH/Type III secretion system HrpE" evidence="12">
    <location>
        <begin position="76"/>
        <end position="194"/>
    </location>
</feature>
<evidence type="ECO:0000256" key="2">
    <source>
        <dbReference type="ARBA" id="ARBA00004496"/>
    </source>
</evidence>